<evidence type="ECO:0000313" key="2">
    <source>
        <dbReference type="EMBL" id="CAH0368697.1"/>
    </source>
</evidence>
<dbReference type="EMBL" id="CAKKNE010000002">
    <property type="protein sequence ID" value="CAH0368697.1"/>
    <property type="molecule type" value="Genomic_DNA"/>
</dbReference>
<protein>
    <submittedName>
        <fullName evidence="2">Uncharacterized protein</fullName>
    </submittedName>
</protein>
<sequence>MAANTLPPGRLKYLEGLAPDQATFQKYVEDEARSRGWVKPTELLPRAARSRRAPPPSPDPAPKKQGLKRRRETWEKLPSSSQKRSRGDGAARPRVLQTITNRAPQSLDSVVVACDDERVEGTAIAVVGDTVQVQPFAQGSEPLVVKKEETAVTVARAPEALEDVLAARRTPFFAPKVGPIFSGDSLLLKDGSMARSGAYDGLARVYTLDQWFDGGFKETRVPTTLDEFNKLVRVTCTYNVDTGELKLNARFEVKSPAEAGATNVTNLTAPSPLPPPETAVEPVAPVEDTAPRRSSRSCRWSFELDGVVYTITAATAASCEFREAYPVAGADVPTLTRPTSEVHALVAAYEE</sequence>
<accession>A0A8J2SKH0</accession>
<feature type="region of interest" description="Disordered" evidence="1">
    <location>
        <begin position="35"/>
        <end position="100"/>
    </location>
</feature>
<feature type="region of interest" description="Disordered" evidence="1">
    <location>
        <begin position="262"/>
        <end position="290"/>
    </location>
</feature>
<evidence type="ECO:0000313" key="3">
    <source>
        <dbReference type="Proteomes" id="UP000789595"/>
    </source>
</evidence>
<reference evidence="2" key="1">
    <citation type="submission" date="2021-11" db="EMBL/GenBank/DDBJ databases">
        <authorList>
            <consortium name="Genoscope - CEA"/>
            <person name="William W."/>
        </authorList>
    </citation>
    <scope>NUCLEOTIDE SEQUENCE</scope>
</reference>
<evidence type="ECO:0000256" key="1">
    <source>
        <dbReference type="SAM" id="MobiDB-lite"/>
    </source>
</evidence>
<organism evidence="2 3">
    <name type="scientific">Pelagomonas calceolata</name>
    <dbReference type="NCBI Taxonomy" id="35677"/>
    <lineage>
        <taxon>Eukaryota</taxon>
        <taxon>Sar</taxon>
        <taxon>Stramenopiles</taxon>
        <taxon>Ochrophyta</taxon>
        <taxon>Pelagophyceae</taxon>
        <taxon>Pelagomonadales</taxon>
        <taxon>Pelagomonadaceae</taxon>
        <taxon>Pelagomonas</taxon>
    </lineage>
</organism>
<dbReference type="AlphaFoldDB" id="A0A8J2SKH0"/>
<keyword evidence="3" id="KW-1185">Reference proteome</keyword>
<comment type="caution">
    <text evidence="2">The sequence shown here is derived from an EMBL/GenBank/DDBJ whole genome shotgun (WGS) entry which is preliminary data.</text>
</comment>
<gene>
    <name evidence="2" type="ORF">PECAL_2P17720</name>
</gene>
<feature type="compositionally biased region" description="Low complexity" evidence="1">
    <location>
        <begin position="278"/>
        <end position="287"/>
    </location>
</feature>
<proteinExistence type="predicted"/>
<name>A0A8J2SKH0_9STRA</name>
<dbReference type="Proteomes" id="UP000789595">
    <property type="component" value="Unassembled WGS sequence"/>
</dbReference>